<dbReference type="GO" id="GO:0006508">
    <property type="term" value="P:proteolysis"/>
    <property type="evidence" value="ECO:0007669"/>
    <property type="project" value="InterPro"/>
</dbReference>
<dbReference type="PANTHER" id="PTHR43798">
    <property type="entry name" value="MONOACYLGLYCEROL LIPASE"/>
    <property type="match status" value="1"/>
</dbReference>
<name>A0AAE3FZJ7_9EURY</name>
<evidence type="ECO:0000256" key="1">
    <source>
        <dbReference type="ARBA" id="ARBA00010088"/>
    </source>
</evidence>
<dbReference type="SUPFAM" id="SSF53474">
    <property type="entry name" value="alpha/beta-Hydrolases"/>
    <property type="match status" value="1"/>
</dbReference>
<dbReference type="GO" id="GO:0016020">
    <property type="term" value="C:membrane"/>
    <property type="evidence" value="ECO:0007669"/>
    <property type="project" value="TreeGrafter"/>
</dbReference>
<dbReference type="RefSeq" id="WP_250585718.1">
    <property type="nucleotide sequence ID" value="NZ_JAKRVX010000008.1"/>
</dbReference>
<dbReference type="InterPro" id="IPR000073">
    <property type="entry name" value="AB_hydrolase_1"/>
</dbReference>
<dbReference type="Pfam" id="PF00561">
    <property type="entry name" value="Abhydrolase_1"/>
    <property type="match status" value="1"/>
</dbReference>
<organism evidence="4 5">
    <name type="scientific">Natronocalculus amylovorans</name>
    <dbReference type="NCBI Taxonomy" id="2917812"/>
    <lineage>
        <taxon>Archaea</taxon>
        <taxon>Methanobacteriati</taxon>
        <taxon>Methanobacteriota</taxon>
        <taxon>Stenosarchaea group</taxon>
        <taxon>Halobacteria</taxon>
        <taxon>Halobacteriales</taxon>
        <taxon>Haloferacaceae</taxon>
        <taxon>Natronocalculus</taxon>
    </lineage>
</organism>
<evidence type="ECO:0000313" key="5">
    <source>
        <dbReference type="Proteomes" id="UP001203207"/>
    </source>
</evidence>
<evidence type="ECO:0000313" key="4">
    <source>
        <dbReference type="EMBL" id="MCL9818214.1"/>
    </source>
</evidence>
<dbReference type="AlphaFoldDB" id="A0AAE3FZJ7"/>
<dbReference type="PANTHER" id="PTHR43798:SF33">
    <property type="entry name" value="HYDROLASE, PUTATIVE (AFU_ORTHOLOGUE AFUA_2G14860)-RELATED"/>
    <property type="match status" value="1"/>
</dbReference>
<reference evidence="4" key="1">
    <citation type="journal article" date="2022" name="Syst. Appl. Microbiol.">
        <title>Natronocalculus amylovorans gen. nov., sp. nov., and Natranaeroarchaeum aerophilus sp. nov., dominant culturable amylolytic natronoarchaea from hypersaline soda lakes in southwestern Siberia.</title>
        <authorList>
            <person name="Sorokin D.Y."/>
            <person name="Elcheninov A.G."/>
            <person name="Khizhniak T.V."/>
            <person name="Koenen M."/>
            <person name="Bale N.J."/>
            <person name="Damste J.S.S."/>
            <person name="Kublanov I.V."/>
        </authorList>
    </citation>
    <scope>NUCLEOTIDE SEQUENCE</scope>
    <source>
        <strain evidence="4">AArc-St2</strain>
    </source>
</reference>
<protein>
    <submittedName>
        <fullName evidence="4">Alpha/beta hydrolase</fullName>
    </submittedName>
</protein>
<dbReference type="InterPro" id="IPR029058">
    <property type="entry name" value="AB_hydrolase_fold"/>
</dbReference>
<dbReference type="Gene3D" id="3.40.50.1820">
    <property type="entry name" value="alpha/beta hydrolase"/>
    <property type="match status" value="1"/>
</dbReference>
<dbReference type="InterPro" id="IPR002410">
    <property type="entry name" value="Peptidase_S33"/>
</dbReference>
<dbReference type="Proteomes" id="UP001203207">
    <property type="component" value="Unassembled WGS sequence"/>
</dbReference>
<comment type="similarity">
    <text evidence="1">Belongs to the peptidase S33 family.</text>
</comment>
<dbReference type="PRINTS" id="PR00793">
    <property type="entry name" value="PROAMNOPTASE"/>
</dbReference>
<dbReference type="EMBL" id="JAKRVX010000008">
    <property type="protein sequence ID" value="MCL9818214.1"/>
    <property type="molecule type" value="Genomic_DNA"/>
</dbReference>
<gene>
    <name evidence="4" type="ORF">AArcSt2_14830</name>
</gene>
<evidence type="ECO:0000256" key="2">
    <source>
        <dbReference type="ARBA" id="ARBA00022801"/>
    </source>
</evidence>
<dbReference type="PRINTS" id="PR00111">
    <property type="entry name" value="ABHYDROLASE"/>
</dbReference>
<dbReference type="GO" id="GO:0008233">
    <property type="term" value="F:peptidase activity"/>
    <property type="evidence" value="ECO:0007669"/>
    <property type="project" value="InterPro"/>
</dbReference>
<accession>A0AAE3FZJ7</accession>
<proteinExistence type="inferred from homology"/>
<feature type="domain" description="AB hydrolase-1" evidence="3">
    <location>
        <begin position="24"/>
        <end position="275"/>
    </location>
</feature>
<evidence type="ECO:0000259" key="3">
    <source>
        <dbReference type="Pfam" id="PF00561"/>
    </source>
</evidence>
<reference evidence="4" key="2">
    <citation type="submission" date="2022-02" db="EMBL/GenBank/DDBJ databases">
        <authorList>
            <person name="Elcheninov A.G."/>
            <person name="Sorokin D.Y."/>
            <person name="Kublanov I.V."/>
        </authorList>
    </citation>
    <scope>NUCLEOTIDE SEQUENCE</scope>
    <source>
        <strain evidence="4">AArc-St2</strain>
    </source>
</reference>
<keyword evidence="5" id="KW-1185">Reference proteome</keyword>
<comment type="caution">
    <text evidence="4">The sequence shown here is derived from an EMBL/GenBank/DDBJ whole genome shotgun (WGS) entry which is preliminary data.</text>
</comment>
<keyword evidence="2 4" id="KW-0378">Hydrolase</keyword>
<sequence length="296" mass="33253">MSPYMSVNDSELYYEVHGDEHEKTIIVLHGGPGVSDYEKGLTAYGPLTDEYRLVVYDHRGCGNSSLTPPYSNEQFADDVEGLRTELGIDEFVLIGGSYGGFITQEYAIKYPDALSGFILRDTAAHGGHRDRAREIAESRFDEVKDANLDTPRLTKDAFDRVMEGNVGSDEELKETFHAMLPLYAPSISEFDAASAREGIEKRQFHHETHNYTFTHEHPTMDYRDQLSAVSCPALVTVGRHDWITPVEYSEEIAELLPNAELVIFENSGHSPNLDEQDKYLETVRSFLSDIGFVADT</sequence>
<dbReference type="InterPro" id="IPR050266">
    <property type="entry name" value="AB_hydrolase_sf"/>
</dbReference>